<name>A0A9Q0XLV9_9SAUR</name>
<dbReference type="Proteomes" id="UP001142489">
    <property type="component" value="Unassembled WGS sequence"/>
</dbReference>
<protein>
    <submittedName>
        <fullName evidence="1">Uncharacterized protein</fullName>
    </submittedName>
</protein>
<evidence type="ECO:0000313" key="1">
    <source>
        <dbReference type="EMBL" id="KAJ7319831.1"/>
    </source>
</evidence>
<dbReference type="EMBL" id="JAPFRF010000010">
    <property type="protein sequence ID" value="KAJ7319831.1"/>
    <property type="molecule type" value="Genomic_DNA"/>
</dbReference>
<reference evidence="1" key="1">
    <citation type="journal article" date="2023" name="DNA Res.">
        <title>Chromosome-level genome assembly of Phrynocephalus forsythii using third-generation DNA sequencing and Hi-C analysis.</title>
        <authorList>
            <person name="Qi Y."/>
            <person name="Zhao W."/>
            <person name="Zhao Y."/>
            <person name="Niu C."/>
            <person name="Cao S."/>
            <person name="Zhang Y."/>
        </authorList>
    </citation>
    <scope>NUCLEOTIDE SEQUENCE</scope>
    <source>
        <tissue evidence="1">Muscle</tissue>
    </source>
</reference>
<keyword evidence="2" id="KW-1185">Reference proteome</keyword>
<organism evidence="1 2">
    <name type="scientific">Phrynocephalus forsythii</name>
    <dbReference type="NCBI Taxonomy" id="171643"/>
    <lineage>
        <taxon>Eukaryota</taxon>
        <taxon>Metazoa</taxon>
        <taxon>Chordata</taxon>
        <taxon>Craniata</taxon>
        <taxon>Vertebrata</taxon>
        <taxon>Euteleostomi</taxon>
        <taxon>Lepidosauria</taxon>
        <taxon>Squamata</taxon>
        <taxon>Bifurcata</taxon>
        <taxon>Unidentata</taxon>
        <taxon>Episquamata</taxon>
        <taxon>Toxicofera</taxon>
        <taxon>Iguania</taxon>
        <taxon>Acrodonta</taxon>
        <taxon>Agamidae</taxon>
        <taxon>Agaminae</taxon>
        <taxon>Phrynocephalus</taxon>
    </lineage>
</organism>
<comment type="caution">
    <text evidence="1">The sequence shown here is derived from an EMBL/GenBank/DDBJ whole genome shotgun (WGS) entry which is preliminary data.</text>
</comment>
<evidence type="ECO:0000313" key="2">
    <source>
        <dbReference type="Proteomes" id="UP001142489"/>
    </source>
</evidence>
<gene>
    <name evidence="1" type="ORF">JRQ81_019342</name>
</gene>
<dbReference type="AlphaFoldDB" id="A0A9Q0XLV9"/>
<proteinExistence type="predicted"/>
<accession>A0A9Q0XLV9</accession>
<sequence>ARCLVIMGRNAMHHFQLTVEKKGKARMVPGTTTESVALKPRLSTESDLGLISHRETFSQEEGKRSAGFPPPQVGHSYNLPPPICVPRMHHHNMPCACLCASKF</sequence>
<feature type="non-terminal residue" evidence="1">
    <location>
        <position position="103"/>
    </location>
</feature>